<protein>
    <recommendedName>
        <fullName evidence="4">Thiol:disulfide interchange protein DsbD N-terminal domain-containing protein</fullName>
    </recommendedName>
</protein>
<dbReference type="EMBL" id="CP035807">
    <property type="protein sequence ID" value="QEN04691.1"/>
    <property type="molecule type" value="Genomic_DNA"/>
</dbReference>
<gene>
    <name evidence="2" type="ORF">EW093_08220</name>
</gene>
<sequence>MKRLLIILIFITTFNVFSGNKVSITTNSDRVIAKIFLNRDEYIILNENFLFLTIESDEYNFVFTGYPDGELQESGDVYYSKELSLEGRLLLKDGVEEGDYNINVILGFQTCDKAGICNIPVEVSEEILVKKEGSSYNVPVIIGLLLTISIIIILILKRRRRFE</sequence>
<dbReference type="OrthoDB" id="9811036at2"/>
<feature type="transmembrane region" description="Helical" evidence="1">
    <location>
        <begin position="136"/>
        <end position="156"/>
    </location>
</feature>
<keyword evidence="1" id="KW-1133">Transmembrane helix</keyword>
<reference evidence="2 3" key="1">
    <citation type="submission" date="2019-02" db="EMBL/GenBank/DDBJ databases">
        <authorList>
            <person name="Fomenkov A."/>
            <person name="Dubinina G."/>
            <person name="Grabovich M."/>
            <person name="Vincze T."/>
            <person name="Roberts R.J."/>
        </authorList>
    </citation>
    <scope>NUCLEOTIDE SEQUENCE [LARGE SCALE GENOMIC DNA]</scope>
    <source>
        <strain evidence="2 3">P</strain>
    </source>
</reference>
<keyword evidence="1" id="KW-0812">Transmembrane</keyword>
<evidence type="ECO:0000256" key="1">
    <source>
        <dbReference type="SAM" id="Phobius"/>
    </source>
</evidence>
<proteinExistence type="predicted"/>
<dbReference type="Proteomes" id="UP000323824">
    <property type="component" value="Chromosome"/>
</dbReference>
<reference evidence="2 3" key="2">
    <citation type="submission" date="2019-09" db="EMBL/GenBank/DDBJ databases">
        <title>Complete Genome Sequence and Methylome Analysis of free living Spirochaetas.</title>
        <authorList>
            <person name="Leshcheva N."/>
            <person name="Mikheeva N."/>
        </authorList>
    </citation>
    <scope>NUCLEOTIDE SEQUENCE [LARGE SCALE GENOMIC DNA]</scope>
    <source>
        <strain evidence="2 3">P</strain>
    </source>
</reference>
<evidence type="ECO:0000313" key="2">
    <source>
        <dbReference type="EMBL" id="QEN04691.1"/>
    </source>
</evidence>
<evidence type="ECO:0008006" key="4">
    <source>
        <dbReference type="Google" id="ProtNLM"/>
    </source>
</evidence>
<accession>A0A5C1QAZ4</accession>
<dbReference type="AlphaFoldDB" id="A0A5C1QAZ4"/>
<name>A0A5C1QAZ4_9SPIO</name>
<keyword evidence="1" id="KW-0472">Membrane</keyword>
<dbReference type="RefSeq" id="WP_149567934.1">
    <property type="nucleotide sequence ID" value="NZ_CP035807.1"/>
</dbReference>
<organism evidence="2 3">
    <name type="scientific">Thiospirochaeta perfilievii</name>
    <dbReference type="NCBI Taxonomy" id="252967"/>
    <lineage>
        <taxon>Bacteria</taxon>
        <taxon>Pseudomonadati</taxon>
        <taxon>Spirochaetota</taxon>
        <taxon>Spirochaetia</taxon>
        <taxon>Spirochaetales</taxon>
        <taxon>Spirochaetaceae</taxon>
        <taxon>Thiospirochaeta</taxon>
    </lineage>
</organism>
<evidence type="ECO:0000313" key="3">
    <source>
        <dbReference type="Proteomes" id="UP000323824"/>
    </source>
</evidence>
<dbReference type="KEGG" id="sper:EW093_08220"/>
<keyword evidence="3" id="KW-1185">Reference proteome</keyword>